<organism evidence="4 5">
    <name type="scientific">Gymnopilus dilepis</name>
    <dbReference type="NCBI Taxonomy" id="231916"/>
    <lineage>
        <taxon>Eukaryota</taxon>
        <taxon>Fungi</taxon>
        <taxon>Dikarya</taxon>
        <taxon>Basidiomycota</taxon>
        <taxon>Agaricomycotina</taxon>
        <taxon>Agaricomycetes</taxon>
        <taxon>Agaricomycetidae</taxon>
        <taxon>Agaricales</taxon>
        <taxon>Agaricineae</taxon>
        <taxon>Hymenogastraceae</taxon>
        <taxon>Gymnopilus</taxon>
    </lineage>
</organism>
<dbReference type="OrthoDB" id="539398at2759"/>
<evidence type="ECO:0000256" key="2">
    <source>
        <dbReference type="SAM" id="Phobius"/>
    </source>
</evidence>
<evidence type="ECO:0000313" key="5">
    <source>
        <dbReference type="Proteomes" id="UP000284706"/>
    </source>
</evidence>
<protein>
    <recommendedName>
        <fullName evidence="3">Pyridoxamine 5'-phosphate oxidase N-terminal domain-containing protein</fullName>
    </recommendedName>
</protein>
<dbReference type="SUPFAM" id="SSF50475">
    <property type="entry name" value="FMN-binding split barrel"/>
    <property type="match status" value="1"/>
</dbReference>
<keyword evidence="5" id="KW-1185">Reference proteome</keyword>
<dbReference type="EMBL" id="NHYE01005512">
    <property type="protein sequence ID" value="PPQ71201.1"/>
    <property type="molecule type" value="Genomic_DNA"/>
</dbReference>
<feature type="region of interest" description="Disordered" evidence="1">
    <location>
        <begin position="162"/>
        <end position="181"/>
    </location>
</feature>
<dbReference type="PANTHER" id="PTHR39336:SF3">
    <property type="entry name" value="PYRIDOXAMINE PHOSPHATE OXIDASE"/>
    <property type="match status" value="1"/>
</dbReference>
<evidence type="ECO:0000259" key="3">
    <source>
        <dbReference type="Pfam" id="PF01243"/>
    </source>
</evidence>
<evidence type="ECO:0000313" key="4">
    <source>
        <dbReference type="EMBL" id="PPQ71201.1"/>
    </source>
</evidence>
<reference evidence="4 5" key="1">
    <citation type="journal article" date="2018" name="Evol. Lett.">
        <title>Horizontal gene cluster transfer increased hallucinogenic mushroom diversity.</title>
        <authorList>
            <person name="Reynolds H.T."/>
            <person name="Vijayakumar V."/>
            <person name="Gluck-Thaler E."/>
            <person name="Korotkin H.B."/>
            <person name="Matheny P.B."/>
            <person name="Slot J.C."/>
        </authorList>
    </citation>
    <scope>NUCLEOTIDE SEQUENCE [LARGE SCALE GENOMIC DNA]</scope>
    <source>
        <strain evidence="4 5">SRW20</strain>
    </source>
</reference>
<evidence type="ECO:0000256" key="1">
    <source>
        <dbReference type="SAM" id="MobiDB-lite"/>
    </source>
</evidence>
<keyword evidence="2" id="KW-0812">Transmembrane</keyword>
<dbReference type="PANTHER" id="PTHR39336">
    <property type="entry name" value="PYRIDOXAMINE PHOSPHATE OXIDASE FAMILY PROTEIN (AFU_ORTHOLOGUE AFUA_6G11440)"/>
    <property type="match status" value="1"/>
</dbReference>
<name>A0A409VY91_9AGAR</name>
<proteinExistence type="predicted"/>
<feature type="domain" description="Pyridoxamine 5'-phosphate oxidase N-terminal" evidence="3">
    <location>
        <begin position="9"/>
        <end position="134"/>
    </location>
</feature>
<comment type="caution">
    <text evidence="4">The sequence shown here is derived from an EMBL/GenBank/DDBJ whole genome shotgun (WGS) entry which is preliminary data.</text>
</comment>
<gene>
    <name evidence="4" type="ORF">CVT26_011014</name>
</gene>
<dbReference type="Pfam" id="PF01243">
    <property type="entry name" value="PNPOx_N"/>
    <property type="match status" value="1"/>
</dbReference>
<keyword evidence="2" id="KW-1133">Transmembrane helix</keyword>
<dbReference type="Gene3D" id="2.30.110.10">
    <property type="entry name" value="Electron Transport, Fmn-binding Protein, Chain A"/>
    <property type="match status" value="1"/>
</dbReference>
<dbReference type="InParanoid" id="A0A409VY91"/>
<feature type="transmembrane region" description="Helical" evidence="2">
    <location>
        <begin position="267"/>
        <end position="287"/>
    </location>
</feature>
<dbReference type="InterPro" id="IPR011576">
    <property type="entry name" value="Pyridox_Oxase_N"/>
</dbReference>
<keyword evidence="2" id="KW-0472">Membrane</keyword>
<dbReference type="STRING" id="231916.A0A409VY91"/>
<dbReference type="AlphaFoldDB" id="A0A409VY91"/>
<accession>A0A409VY91</accession>
<dbReference type="Proteomes" id="UP000284706">
    <property type="component" value="Unassembled WGS sequence"/>
</dbReference>
<sequence length="307" mass="34361">MGQYFDEIPEHLVSWILDQQMFWVASAPLSPQGHVNLSPKSIEGTFHIVNRRRVWYEDLSGSGAETVAHIRENGRVTILFHAFEGPARIVRLYGKGFFYELGSPEYEALVNSESRLPGSRAVVGLDITKVGTTCGYTVPYYQFISHRRQLIDWAEKKETVDQDDVASPPISPVETNDVPSDAVNDINPKGMRHWWQSHNVYSIDGLPALSKNFGLAFPYVFSFGRLRAQKAAKAAGTQKGFGRRRKALVSTVHGEVITAVQTDTNDLAQYSTLASVVMFFLIFLVGLQSGRVFEQYRHSHVIPSLGN</sequence>
<dbReference type="InterPro" id="IPR012349">
    <property type="entry name" value="Split_barrel_FMN-bd"/>
</dbReference>